<keyword evidence="2" id="KW-1185">Reference proteome</keyword>
<name>A0ACD0NW51_9BASI</name>
<gene>
    <name evidence="1" type="ORF">IE53DRAFT_113123</name>
</gene>
<sequence length="235" mass="26077">MRCGWTDGGSEKSGIERGRGRGEEEHSRLALGFEPEKASFLSPLVRTIFNAWPAISHPLSHSFPYSFPLAFAPLLFTQPPILTSTNSPTLEYPPLLSSYPYLSNTIYHPSLLCFPSKPDPRNPPVEEGNGAGQRSASISSEERERERVKTQGVERGRAHARTHFRDSALSGLALSFDRHHPNLSYSHPLCHSATPPSKPSHPFNPQHCPNPAQLAPDSPPHLFFFYFCLPGRSIT</sequence>
<protein>
    <submittedName>
        <fullName evidence="1">Uncharacterized protein</fullName>
    </submittedName>
</protein>
<reference evidence="1 2" key="1">
    <citation type="journal article" date="2018" name="Mol. Biol. Evol.">
        <title>Broad Genomic Sampling Reveals a Smut Pathogenic Ancestry of the Fungal Clade Ustilaginomycotina.</title>
        <authorList>
            <person name="Kijpornyongpan T."/>
            <person name="Mondo S.J."/>
            <person name="Barry K."/>
            <person name="Sandor L."/>
            <person name="Lee J."/>
            <person name="Lipzen A."/>
            <person name="Pangilinan J."/>
            <person name="LaButti K."/>
            <person name="Hainaut M."/>
            <person name="Henrissat B."/>
            <person name="Grigoriev I.V."/>
            <person name="Spatafora J.W."/>
            <person name="Aime M.C."/>
        </authorList>
    </citation>
    <scope>NUCLEOTIDE SEQUENCE [LARGE SCALE GENOMIC DNA]</scope>
    <source>
        <strain evidence="1 2">SA 807</strain>
    </source>
</reference>
<accession>A0ACD0NW51</accession>
<proteinExistence type="predicted"/>
<organism evidence="1 2">
    <name type="scientific">Violaceomyces palustris</name>
    <dbReference type="NCBI Taxonomy" id="1673888"/>
    <lineage>
        <taxon>Eukaryota</taxon>
        <taxon>Fungi</taxon>
        <taxon>Dikarya</taxon>
        <taxon>Basidiomycota</taxon>
        <taxon>Ustilaginomycotina</taxon>
        <taxon>Ustilaginomycetes</taxon>
        <taxon>Violaceomycetales</taxon>
        <taxon>Violaceomycetaceae</taxon>
        <taxon>Violaceomyces</taxon>
    </lineage>
</organism>
<evidence type="ECO:0000313" key="2">
    <source>
        <dbReference type="Proteomes" id="UP000245626"/>
    </source>
</evidence>
<dbReference type="Proteomes" id="UP000245626">
    <property type="component" value="Unassembled WGS sequence"/>
</dbReference>
<dbReference type="EMBL" id="KZ819972">
    <property type="protein sequence ID" value="PWN50073.1"/>
    <property type="molecule type" value="Genomic_DNA"/>
</dbReference>
<evidence type="ECO:0000313" key="1">
    <source>
        <dbReference type="EMBL" id="PWN50073.1"/>
    </source>
</evidence>